<dbReference type="Pfam" id="PF01872">
    <property type="entry name" value="RibD_C"/>
    <property type="match status" value="1"/>
</dbReference>
<protein>
    <submittedName>
        <fullName evidence="2">Bifunctional deaminase-reductase domain protein</fullName>
    </submittedName>
</protein>
<feature type="domain" description="Bacterial bifunctional deaminase-reductase C-terminal" evidence="1">
    <location>
        <begin position="7"/>
        <end position="166"/>
    </location>
</feature>
<sequence length="177" mass="20269">MANFVYIACSLDGFIAKPDGNLDWLNTIPNDNNDDYGYSQFIERIDGIIMGKNTFEAVVGFPEWPYTKPVFVVSNSLKSIPEEVKGKAEIVHGDIRKIIEDLKRRGIKNIYVDGGKTIQFFLKEDLIDEMIITTVSKIIGDGIPLLGRIGIEKTFKVKKIERLNEYLVKTYYRREEI</sequence>
<dbReference type="PANTHER" id="PTHR38011">
    <property type="entry name" value="DIHYDROFOLATE REDUCTASE FAMILY PROTEIN (AFU_ORTHOLOGUE AFUA_8G06820)"/>
    <property type="match status" value="1"/>
</dbReference>
<reference evidence="2" key="1">
    <citation type="submission" date="2017-02" db="EMBL/GenBank/DDBJ databases">
        <authorList>
            <person name="Regsiter A."/>
            <person name="William W."/>
        </authorList>
    </citation>
    <scope>NUCLEOTIDE SEQUENCE</scope>
    <source>
        <strain evidence="2">BdmA 4</strain>
    </source>
</reference>
<dbReference type="PANTHER" id="PTHR38011:SF11">
    <property type="entry name" value="2,5-DIAMINO-6-RIBOSYLAMINO-4(3H)-PYRIMIDINONE 5'-PHOSPHATE REDUCTASE"/>
    <property type="match status" value="1"/>
</dbReference>
<accession>A0A3P3XM78</accession>
<organism evidence="2">
    <name type="scientific">uncultured spirochete</name>
    <dbReference type="NCBI Taxonomy" id="156406"/>
    <lineage>
        <taxon>Bacteria</taxon>
        <taxon>Pseudomonadati</taxon>
        <taxon>Spirochaetota</taxon>
        <taxon>Spirochaetia</taxon>
        <taxon>Spirochaetales</taxon>
        <taxon>environmental samples</taxon>
    </lineage>
</organism>
<dbReference type="InterPro" id="IPR024072">
    <property type="entry name" value="DHFR-like_dom_sf"/>
</dbReference>
<dbReference type="InterPro" id="IPR002734">
    <property type="entry name" value="RibDG_C"/>
</dbReference>
<dbReference type="Gene3D" id="3.40.430.10">
    <property type="entry name" value="Dihydrofolate Reductase, subunit A"/>
    <property type="match status" value="1"/>
</dbReference>
<proteinExistence type="predicted"/>
<name>A0A3P3XM78_9SPIR</name>
<dbReference type="GO" id="GO:0008703">
    <property type="term" value="F:5-amino-6-(5-phosphoribosylamino)uracil reductase activity"/>
    <property type="evidence" value="ECO:0007669"/>
    <property type="project" value="InterPro"/>
</dbReference>
<dbReference type="InterPro" id="IPR050765">
    <property type="entry name" value="Riboflavin_Biosynth_HTPR"/>
</dbReference>
<evidence type="ECO:0000259" key="1">
    <source>
        <dbReference type="Pfam" id="PF01872"/>
    </source>
</evidence>
<evidence type="ECO:0000313" key="2">
    <source>
        <dbReference type="EMBL" id="SLM17358.1"/>
    </source>
</evidence>
<dbReference type="SUPFAM" id="SSF53597">
    <property type="entry name" value="Dihydrofolate reductase-like"/>
    <property type="match status" value="1"/>
</dbReference>
<gene>
    <name evidence="2" type="ORF">SPIRO4BDMA_20012</name>
</gene>
<dbReference type="GO" id="GO:0009231">
    <property type="term" value="P:riboflavin biosynthetic process"/>
    <property type="evidence" value="ECO:0007669"/>
    <property type="project" value="InterPro"/>
</dbReference>
<dbReference type="AlphaFoldDB" id="A0A3P3XM78"/>
<dbReference type="EMBL" id="FWDO01000002">
    <property type="protein sequence ID" value="SLM17358.1"/>
    <property type="molecule type" value="Genomic_DNA"/>
</dbReference>